<dbReference type="AlphaFoldDB" id="A0A7J6MTD0"/>
<feature type="compositionally biased region" description="Polar residues" evidence="1">
    <location>
        <begin position="548"/>
        <end position="561"/>
    </location>
</feature>
<feature type="region of interest" description="Disordered" evidence="1">
    <location>
        <begin position="447"/>
        <end position="567"/>
    </location>
</feature>
<name>A0A7J6MTD0_PEROL</name>
<dbReference type="Proteomes" id="UP000572268">
    <property type="component" value="Unassembled WGS sequence"/>
</dbReference>
<organism evidence="2 3">
    <name type="scientific">Perkinsus olseni</name>
    <name type="common">Perkinsus atlanticus</name>
    <dbReference type="NCBI Taxonomy" id="32597"/>
    <lineage>
        <taxon>Eukaryota</taxon>
        <taxon>Sar</taxon>
        <taxon>Alveolata</taxon>
        <taxon>Perkinsozoa</taxon>
        <taxon>Perkinsea</taxon>
        <taxon>Perkinsida</taxon>
        <taxon>Perkinsidae</taxon>
        <taxon>Perkinsus</taxon>
    </lineage>
</organism>
<accession>A0A7J6MTD0</accession>
<dbReference type="EMBL" id="JABANN010000024">
    <property type="protein sequence ID" value="KAF4674839.1"/>
    <property type="molecule type" value="Genomic_DNA"/>
</dbReference>
<feature type="region of interest" description="Disordered" evidence="1">
    <location>
        <begin position="641"/>
        <end position="753"/>
    </location>
</feature>
<feature type="compositionally biased region" description="Low complexity" evidence="1">
    <location>
        <begin position="657"/>
        <end position="666"/>
    </location>
</feature>
<evidence type="ECO:0000256" key="1">
    <source>
        <dbReference type="SAM" id="MobiDB-lite"/>
    </source>
</evidence>
<comment type="caution">
    <text evidence="2">The sequence shown here is derived from an EMBL/GenBank/DDBJ whole genome shotgun (WGS) entry which is preliminary data.</text>
</comment>
<sequence length="797" mass="84746">MDRFMKFMLKNDTSEDFAAVLVTPVPSPSYYFSICLCNSTGNCSSCHSTTSAFKAYTGINGTTDLLPALKEMTLVEAQWTSFHCHNVYPVEGIPGASEGDLVTAKAACLNVTRQVLTQFNIEQMQYYYPPEVPQDGLDAMAARLLDANCRSSGCFQYVLPYTHNMLKDPTDCLSSLGGKCTSFDHRRRGFSIEHGFLFKRGVPSCMSVGTTGTMSMLRGAMGTPPIPEDEQLVVDIDNMGNVHAPSGSGQRPSQQTRFSAVLDTSVSEYPSPSTSPASSISHSLVSAATLADMQSSSHRHFHQTLLQFPRSATPPKPSAPQEVTTAQARIFLCAVINEAVQTERLPAREAMVAMSGVLGEDPAVTDRMYTFVGAGKNLEEQLRMLQLWIEFQSSPLAGAVSSASKKSDHSGSLVSPGDASTVASPNFQESPYGAYYGPGPYGAPPYPPPPPGHYPPNQMGVPPPPPPHAFAYNPYGPPTSRGSPPLQNGHAHQGVQPYGYYYPHSHSPPPHAPYSPPPPLNLQQAIMSMAASPPQGSADGNNGGMRHQLQSPDSNATNGAPSGSMKLASNYLTSSTAQGSINTASNSTANNNYRPTTAAAADNGAYGAAAAANEGPPVLFQPMARRPEDFQPLVLEPIRGSSPSPTFFNASPPLPSPTSSLQSAAPSPTPTVIHNPTVTRPAHNGLPGGKPPAAPGSLVLNETGSSNAEATESEPIAEDGNTSQDTPRRCEKTKVRDCSPEASHLSKQDGSTESSIRLLWMAMEASIMPAYTCAVWCASVDVVHTVQAPCREDRRSF</sequence>
<gene>
    <name evidence="2" type="ORF">FOL46_003831</name>
</gene>
<reference evidence="2 3" key="1">
    <citation type="submission" date="2020-04" db="EMBL/GenBank/DDBJ databases">
        <title>Perkinsus olseni comparative genomics.</title>
        <authorList>
            <person name="Bogema D.R."/>
        </authorList>
    </citation>
    <scope>NUCLEOTIDE SEQUENCE [LARGE SCALE GENOMIC DNA]</scope>
    <source>
        <strain evidence="2">ATCC PRA-31</strain>
    </source>
</reference>
<proteinExistence type="predicted"/>
<protein>
    <submittedName>
        <fullName evidence="2">Uncharacterized protein</fullName>
    </submittedName>
</protein>
<feature type="region of interest" description="Disordered" evidence="1">
    <location>
        <begin position="401"/>
        <end position="426"/>
    </location>
</feature>
<feature type="compositionally biased region" description="Polar residues" evidence="1">
    <location>
        <begin position="700"/>
        <end position="710"/>
    </location>
</feature>
<feature type="compositionally biased region" description="Pro residues" evidence="1">
    <location>
        <begin position="506"/>
        <end position="520"/>
    </location>
</feature>
<evidence type="ECO:0000313" key="3">
    <source>
        <dbReference type="Proteomes" id="UP000572268"/>
    </source>
</evidence>
<evidence type="ECO:0000313" key="2">
    <source>
        <dbReference type="EMBL" id="KAF4674839.1"/>
    </source>
</evidence>
<feature type="compositionally biased region" description="Basic and acidic residues" evidence="1">
    <location>
        <begin position="726"/>
        <end position="747"/>
    </location>
</feature>